<feature type="transmembrane region" description="Helical" evidence="1">
    <location>
        <begin position="53"/>
        <end position="72"/>
    </location>
</feature>
<name>A0AAP1C803_9BURK</name>
<dbReference type="EMBL" id="LOTQ01000004">
    <property type="protein sequence ID" value="KVA11307.1"/>
    <property type="molecule type" value="Genomic_DNA"/>
</dbReference>
<accession>A0AAP1C803</accession>
<keyword evidence="1" id="KW-0812">Transmembrane</keyword>
<dbReference type="Proteomes" id="UP000056450">
    <property type="component" value="Unassembled WGS sequence"/>
</dbReference>
<comment type="caution">
    <text evidence="2">The sequence shown here is derived from an EMBL/GenBank/DDBJ whole genome shotgun (WGS) entry which is preliminary data.</text>
</comment>
<proteinExistence type="predicted"/>
<sequence>MFVSTFALRLKRLALVARARSRVCALSPLAQAFTRRGATLAHPRLLPRPLDCVLIAAMAAAVALVALLCAAASRVGFAHVWRIGGWLP</sequence>
<dbReference type="KEGG" id="blat:WK25_26605"/>
<evidence type="ECO:0000313" key="3">
    <source>
        <dbReference type="Proteomes" id="UP000056450"/>
    </source>
</evidence>
<evidence type="ECO:0000256" key="1">
    <source>
        <dbReference type="SAM" id="Phobius"/>
    </source>
</evidence>
<keyword evidence="1" id="KW-0472">Membrane</keyword>
<dbReference type="RefSeq" id="WP_040140465.1">
    <property type="nucleotide sequence ID" value="NZ_CP013438.1"/>
</dbReference>
<dbReference type="AlphaFoldDB" id="A0AAP1C803"/>
<keyword evidence="1" id="KW-1133">Transmembrane helix</keyword>
<gene>
    <name evidence="2" type="ORF">WI41_07955</name>
</gene>
<evidence type="ECO:0000313" key="2">
    <source>
        <dbReference type="EMBL" id="KVA11307.1"/>
    </source>
</evidence>
<reference evidence="2 3" key="1">
    <citation type="submission" date="2015-11" db="EMBL/GenBank/DDBJ databases">
        <title>Expanding the genomic diversity of Burkholderia species for the development of highly accurate diagnostics.</title>
        <authorList>
            <person name="Sahl J."/>
            <person name="Keim P."/>
            <person name="Wagner D."/>
        </authorList>
    </citation>
    <scope>NUCLEOTIDE SEQUENCE [LARGE SCALE GENOMIC DNA]</scope>
    <source>
        <strain evidence="2 3">RF32-BP12</strain>
    </source>
</reference>
<protein>
    <submittedName>
        <fullName evidence="2">Uncharacterized protein</fullName>
    </submittedName>
</protein>
<organism evidence="2 3">
    <name type="scientific">Burkholderia latens</name>
    <dbReference type="NCBI Taxonomy" id="488446"/>
    <lineage>
        <taxon>Bacteria</taxon>
        <taxon>Pseudomonadati</taxon>
        <taxon>Pseudomonadota</taxon>
        <taxon>Betaproteobacteria</taxon>
        <taxon>Burkholderiales</taxon>
        <taxon>Burkholderiaceae</taxon>
        <taxon>Burkholderia</taxon>
        <taxon>Burkholderia cepacia complex</taxon>
    </lineage>
</organism>